<dbReference type="Proteomes" id="UP000294588">
    <property type="component" value="Unassembled WGS sequence"/>
</dbReference>
<dbReference type="EMBL" id="SMOG01000001">
    <property type="protein sequence ID" value="TDF74645.1"/>
    <property type="molecule type" value="Genomic_DNA"/>
</dbReference>
<evidence type="ECO:0000313" key="2">
    <source>
        <dbReference type="Proteomes" id="UP000294588"/>
    </source>
</evidence>
<protein>
    <submittedName>
        <fullName evidence="1">Rubrerythrin family protein</fullName>
    </submittedName>
</protein>
<name>A0AC61QL51_9BACT</name>
<organism evidence="1 2">
    <name type="scientific">Candidatus Syntrophosphaera thermopropionivorans</name>
    <dbReference type="NCBI Taxonomy" id="2593015"/>
    <lineage>
        <taxon>Bacteria</taxon>
        <taxon>Pseudomonadati</taxon>
        <taxon>Candidatus Cloacimonadota</taxon>
        <taxon>Candidatus Cloacimonadia</taxon>
        <taxon>Candidatus Cloacimonadales</taxon>
        <taxon>Candidatus Cloacimonadaceae</taxon>
        <taxon>Candidatus Syntrophosphaera</taxon>
    </lineage>
</organism>
<keyword evidence="2" id="KW-1185">Reference proteome</keyword>
<sequence length="196" mass="22915">MAFKDSRTADNLMKSFAGEAQARLRYQYAARVAEKEGFIQIRNIFNETADNEKEHAKLFIKHLIANGLEGEARNIMASYPIGWSPDSTLKNLLYAANGEKEEWSELYPLFADIAEEEGYTDIANTWRQVMKVEQQHEKRYRKLYENVKNQMVFKRNEKVYWKCNNCGYIHEGTEAPVTCPCCQHPQSYFEVLCENY</sequence>
<reference evidence="1" key="1">
    <citation type="submission" date="2019-03" db="EMBL/GenBank/DDBJ databases">
        <title>Candidatus Syntrophosphaera thermopropionivorans: a novel player in syntrophic propionate oxidation during anaerobic digestion.</title>
        <authorList>
            <person name="Dyksma S."/>
        </authorList>
    </citation>
    <scope>NUCLEOTIDE SEQUENCE</scope>
    <source>
        <strain evidence="1">W5</strain>
    </source>
</reference>
<accession>A0AC61QL51</accession>
<proteinExistence type="predicted"/>
<evidence type="ECO:0000313" key="1">
    <source>
        <dbReference type="EMBL" id="TDF74645.1"/>
    </source>
</evidence>
<gene>
    <name evidence="1" type="ORF">E0946_00755</name>
</gene>
<comment type="caution">
    <text evidence="1">The sequence shown here is derived from an EMBL/GenBank/DDBJ whole genome shotgun (WGS) entry which is preliminary data.</text>
</comment>